<evidence type="ECO:0000256" key="3">
    <source>
        <dbReference type="PROSITE-ProRule" id="PRU00723"/>
    </source>
</evidence>
<feature type="compositionally biased region" description="Polar residues" evidence="5">
    <location>
        <begin position="79"/>
        <end position="88"/>
    </location>
</feature>
<keyword evidence="3" id="KW-0479">Metal-binding</keyword>
<feature type="region of interest" description="Disordered" evidence="5">
    <location>
        <begin position="779"/>
        <end position="799"/>
    </location>
</feature>
<keyword evidence="4" id="KW-0175">Coiled coil</keyword>
<comment type="caution">
    <text evidence="8">The sequence shown here is derived from an EMBL/GenBank/DDBJ whole genome shotgun (WGS) entry which is preliminary data.</text>
</comment>
<dbReference type="SMART" id="SM00356">
    <property type="entry name" value="ZnF_C3H1"/>
    <property type="match status" value="1"/>
</dbReference>
<dbReference type="GO" id="GO:0008270">
    <property type="term" value="F:zinc ion binding"/>
    <property type="evidence" value="ECO:0007669"/>
    <property type="project" value="UniProtKB-KW"/>
</dbReference>
<feature type="region of interest" description="Disordered" evidence="5">
    <location>
        <begin position="675"/>
        <end position="713"/>
    </location>
</feature>
<evidence type="ECO:0000256" key="5">
    <source>
        <dbReference type="SAM" id="MobiDB-lite"/>
    </source>
</evidence>
<dbReference type="CDD" id="cd12257">
    <property type="entry name" value="RRM1_RBM26_like"/>
    <property type="match status" value="1"/>
</dbReference>
<keyword evidence="1 2" id="KW-0694">RNA-binding</keyword>
<evidence type="ECO:0000256" key="4">
    <source>
        <dbReference type="SAM" id="Coils"/>
    </source>
</evidence>
<dbReference type="Pfam" id="PF00076">
    <property type="entry name" value="RRM_1"/>
    <property type="match status" value="1"/>
</dbReference>
<feature type="compositionally biased region" description="Acidic residues" evidence="5">
    <location>
        <begin position="19"/>
        <end position="34"/>
    </location>
</feature>
<dbReference type="PANTHER" id="PTHR14398:SF0">
    <property type="entry name" value="ZINC FINGER PROTEIN SWM"/>
    <property type="match status" value="1"/>
</dbReference>
<feature type="compositionally biased region" description="Basic and acidic residues" evidence="5">
    <location>
        <begin position="675"/>
        <end position="687"/>
    </location>
</feature>
<dbReference type="InterPro" id="IPR000504">
    <property type="entry name" value="RRM_dom"/>
</dbReference>
<protein>
    <recommendedName>
        <fullName evidence="10">Zinc finger CCCH domain-containing protein 41</fullName>
    </recommendedName>
</protein>
<accession>A0ABD3RLK1</accession>
<dbReference type="SMART" id="SM00360">
    <property type="entry name" value="RRM"/>
    <property type="match status" value="1"/>
</dbReference>
<feature type="compositionally biased region" description="Polar residues" evidence="5">
    <location>
        <begin position="840"/>
        <end position="870"/>
    </location>
</feature>
<feature type="compositionally biased region" description="Basic and acidic residues" evidence="5">
    <location>
        <begin position="89"/>
        <end position="102"/>
    </location>
</feature>
<dbReference type="Gene3D" id="3.30.70.330">
    <property type="match status" value="1"/>
</dbReference>
<feature type="domain" description="RRM" evidence="6">
    <location>
        <begin position="469"/>
        <end position="541"/>
    </location>
</feature>
<dbReference type="InterPro" id="IPR012677">
    <property type="entry name" value="Nucleotide-bd_a/b_plait_sf"/>
</dbReference>
<feature type="compositionally biased region" description="Polar residues" evidence="5">
    <location>
        <begin position="1"/>
        <end position="17"/>
    </location>
</feature>
<organism evidence="8 9">
    <name type="scientific">Penstemon smallii</name>
    <dbReference type="NCBI Taxonomy" id="265156"/>
    <lineage>
        <taxon>Eukaryota</taxon>
        <taxon>Viridiplantae</taxon>
        <taxon>Streptophyta</taxon>
        <taxon>Embryophyta</taxon>
        <taxon>Tracheophyta</taxon>
        <taxon>Spermatophyta</taxon>
        <taxon>Magnoliopsida</taxon>
        <taxon>eudicotyledons</taxon>
        <taxon>Gunneridae</taxon>
        <taxon>Pentapetalae</taxon>
        <taxon>asterids</taxon>
        <taxon>lamiids</taxon>
        <taxon>Lamiales</taxon>
        <taxon>Plantaginaceae</taxon>
        <taxon>Cheloneae</taxon>
        <taxon>Penstemon</taxon>
    </lineage>
</organism>
<feature type="compositionally biased region" description="Basic and acidic residues" evidence="5">
    <location>
        <begin position="64"/>
        <end position="76"/>
    </location>
</feature>
<evidence type="ECO:0000256" key="1">
    <source>
        <dbReference type="ARBA" id="ARBA00022884"/>
    </source>
</evidence>
<sequence length="908" mass="99671">MELRVSSQKTTLLSSECASDPDEKEISEGEDEDDDRNHKHRRQETHSQSLEGDSFTRPYRKGNKPFEYRYSYRDGDPQSGDTWKNDNIPSERHFPSRFEKKRSNQSPFSRSPLDLNQRIRGNQMIPGDTGAARGRGRDPFLWGPHDSRLGLVDVTSQLVQPGPVPSGMFAGRGLPNVSNARSIPWNTFGLVPGVPNGGFDALHLGIHGALGPGIGPPMNMGIPRQRCRDFEERGFCLRGDMCPMEHGVNRIVVEDVQSLSQFNLPVSVPGSQQGALPVISSSSGSLMNSKALHAKSSKPGMTEDGMGMNGGVGGGSMVGISDVYDPDQPLWTNGNPETSAALLALNQSNADEKDSSLDLDPSDQQNIESYEALDDDRPARTATPAGSQNSSVWGRINSFKHRLGQKEKNNSLGTSSYAERDIKSEEALQTGLPNVSHQGKLTSVNNELSLKPHNDSIHNIRKPSHKAVRTLFVNGIPLKDSRKEALLSHFQKFGEVIDVYIPMHGERAFVQFSKREEAEAALKAPDAIMGNRFIKLWWANRDNIPDDGIGSSSNVSINPRGMALNPGLSHSFVPEKGKGNPHHSGGENKNGLAFVAQVPVHDHPKSMVANGPKAPPLQQKKLESLELLKEELRKKREMLDQKRNEFKRQLDKLEKQSTGSKDIVTVPEQATKRLKIEAPTDKTKAESSEASPRATLSTETTRSSEHGVTHASTSNPIRAVQEPLRPSIRPLVPLEIPFVVNRFKLDNRPRAFRILPPLPAGLAEVATLEEHFSTYGDLSSVELEEPEPQETTHASVPPNVSARVSFTTRRSAEKAFSHGKCWQGQHLQFMWVTAINSCKESGGSKNPLGSSNKPSDSGEVASTHSQTNASLKCDEPENLKKESDVEFVEPEKDSKSTSTTSSSEKHLP</sequence>
<dbReference type="PROSITE" id="PS50103">
    <property type="entry name" value="ZF_C3H1"/>
    <property type="match status" value="1"/>
</dbReference>
<evidence type="ECO:0000259" key="6">
    <source>
        <dbReference type="PROSITE" id="PS50102"/>
    </source>
</evidence>
<dbReference type="AlphaFoldDB" id="A0ABD3RLK1"/>
<feature type="region of interest" description="Disordered" evidence="5">
    <location>
        <begin position="840"/>
        <end position="908"/>
    </location>
</feature>
<dbReference type="EMBL" id="JBJXBP010000008">
    <property type="protein sequence ID" value="KAL3813813.1"/>
    <property type="molecule type" value="Genomic_DNA"/>
</dbReference>
<gene>
    <name evidence="8" type="ORF">ACJIZ3_015081</name>
</gene>
<keyword evidence="9" id="KW-1185">Reference proteome</keyword>
<feature type="region of interest" description="Disordered" evidence="5">
    <location>
        <begin position="1"/>
        <end position="135"/>
    </location>
</feature>
<dbReference type="PROSITE" id="PS50102">
    <property type="entry name" value="RRM"/>
    <property type="match status" value="1"/>
</dbReference>
<feature type="compositionally biased region" description="Polar residues" evidence="5">
    <location>
        <begin position="688"/>
        <end position="701"/>
    </location>
</feature>
<name>A0ABD3RLK1_9LAMI</name>
<dbReference type="InterPro" id="IPR000571">
    <property type="entry name" value="Znf_CCCH"/>
</dbReference>
<reference evidence="8 9" key="1">
    <citation type="submission" date="2024-12" db="EMBL/GenBank/DDBJ databases">
        <title>The unique morphological basis and parallel evolutionary history of personate flowers in Penstemon.</title>
        <authorList>
            <person name="Depatie T.H."/>
            <person name="Wessinger C.A."/>
        </authorList>
    </citation>
    <scope>NUCLEOTIDE SEQUENCE [LARGE SCALE GENOMIC DNA]</scope>
    <source>
        <strain evidence="8">WTNN_2</strain>
        <tissue evidence="8">Leaf</tissue>
    </source>
</reference>
<keyword evidence="3" id="KW-0862">Zinc</keyword>
<dbReference type="SUPFAM" id="SSF54928">
    <property type="entry name" value="RNA-binding domain, RBD"/>
    <property type="match status" value="2"/>
</dbReference>
<dbReference type="InterPro" id="IPR045137">
    <property type="entry name" value="RBM26/27"/>
</dbReference>
<feature type="domain" description="C3H1-type" evidence="7">
    <location>
        <begin position="221"/>
        <end position="249"/>
    </location>
</feature>
<dbReference type="GO" id="GO:0003723">
    <property type="term" value="F:RNA binding"/>
    <property type="evidence" value="ECO:0007669"/>
    <property type="project" value="UniProtKB-UniRule"/>
</dbReference>
<evidence type="ECO:0000256" key="2">
    <source>
        <dbReference type="PROSITE-ProRule" id="PRU00176"/>
    </source>
</evidence>
<feature type="coiled-coil region" evidence="4">
    <location>
        <begin position="622"/>
        <end position="656"/>
    </location>
</feature>
<dbReference type="FunFam" id="3.30.70.330:FF:000719">
    <property type="entry name" value="Predicted protein"/>
    <property type="match status" value="1"/>
</dbReference>
<dbReference type="PANTHER" id="PTHR14398">
    <property type="entry name" value="RNA RECOGNITION RRM/RNP DOMAIN"/>
    <property type="match status" value="1"/>
</dbReference>
<dbReference type="InterPro" id="IPR035979">
    <property type="entry name" value="RBD_domain_sf"/>
</dbReference>
<evidence type="ECO:0008006" key="10">
    <source>
        <dbReference type="Google" id="ProtNLM"/>
    </source>
</evidence>
<evidence type="ECO:0000313" key="8">
    <source>
        <dbReference type="EMBL" id="KAL3813813.1"/>
    </source>
</evidence>
<dbReference type="Proteomes" id="UP001634393">
    <property type="component" value="Unassembled WGS sequence"/>
</dbReference>
<evidence type="ECO:0000259" key="7">
    <source>
        <dbReference type="PROSITE" id="PS50103"/>
    </source>
</evidence>
<feature type="zinc finger region" description="C3H1-type" evidence="3">
    <location>
        <begin position="221"/>
        <end position="249"/>
    </location>
</feature>
<evidence type="ECO:0000313" key="9">
    <source>
        <dbReference type="Proteomes" id="UP001634393"/>
    </source>
</evidence>
<proteinExistence type="predicted"/>
<feature type="compositionally biased region" description="Basic and acidic residues" evidence="5">
    <location>
        <begin position="872"/>
        <end position="895"/>
    </location>
</feature>
<keyword evidence="3" id="KW-0863">Zinc-finger</keyword>
<feature type="region of interest" description="Disordered" evidence="5">
    <location>
        <begin position="371"/>
        <end position="394"/>
    </location>
</feature>